<evidence type="ECO:0000313" key="9">
    <source>
        <dbReference type="EMBL" id="ETO35599.1"/>
    </source>
</evidence>
<proteinExistence type="predicted"/>
<keyword evidence="4 7" id="KW-0472">Membrane</keyword>
<dbReference type="OrthoDB" id="6510177at2759"/>
<feature type="domain" description="G-protein coupled receptors family 2 profile 1" evidence="8">
    <location>
        <begin position="428"/>
        <end position="509"/>
    </location>
</feature>
<dbReference type="Gene3D" id="1.20.1640.10">
    <property type="entry name" value="Multidrug efflux transporter AcrB transmembrane domain"/>
    <property type="match status" value="1"/>
</dbReference>
<keyword evidence="2 7" id="KW-0812">Transmembrane</keyword>
<comment type="caution">
    <text evidence="9">The sequence shown here is derived from an EMBL/GenBank/DDBJ whole genome shotgun (WGS) entry which is preliminary data.</text>
</comment>
<feature type="compositionally biased region" description="Polar residues" evidence="6">
    <location>
        <begin position="971"/>
        <end position="989"/>
    </location>
</feature>
<keyword evidence="3 7" id="KW-1133">Transmembrane helix</keyword>
<dbReference type="PROSITE" id="PS50227">
    <property type="entry name" value="G_PROTEIN_RECEP_F2_3"/>
    <property type="match status" value="1"/>
</dbReference>
<dbReference type="GO" id="GO:0045879">
    <property type="term" value="P:negative regulation of smoothened signaling pathway"/>
    <property type="evidence" value="ECO:0007669"/>
    <property type="project" value="TreeGrafter"/>
</dbReference>
<dbReference type="GO" id="GO:0005886">
    <property type="term" value="C:plasma membrane"/>
    <property type="evidence" value="ECO:0007669"/>
    <property type="project" value="TreeGrafter"/>
</dbReference>
<dbReference type="SUPFAM" id="SSF82866">
    <property type="entry name" value="Multidrug efflux transporter AcrB transmembrane domain"/>
    <property type="match status" value="1"/>
</dbReference>
<gene>
    <name evidence="9" type="ORF">RFI_01463</name>
</gene>
<sequence length="989" mass="107719">MNIMQIARYQFTASYNFQQGHGNSGACNALDVMKKSMSASSTFNLVRLGDGTESNSISCRASVESTNICTAIASGAYSGSQSCGTYEYSKGKNYWWIGNCNDTSNAEINVFTIAASSKSSMDNTEGCYCTEGTATTGNQLNSYAQFCGNENYGGLNIAANASSNAQCSAKSQKLAVECDALTTCDNLRVCYQYIVNSDDSACTGNSINVYEATGHATVLAVCLLPNYYSLSTCCQQAVQTQIIDTTDCADLGSLSGNLGSVCALKDSCDSSCSEICYDDVNADCREEIKDNCQLYWSHVDQASFQTCMDDAFSSNLFQACCNSTYPSQRSTYDGCLIPRATYYDYSTNSYNYSECASSTTTVGCGNYNGSMAQLSCLLNKYSTSSLGDGCCRRALDSISVGYSFTKDCAGDVEHFCTNSSSPGNLTSTCAKYLLSKRKSGDLSPNCNRTSLYCPKIGVWPVTLAGSTASVNCPNGYSGTRTRKCIGGSQTNILVPYWDTVDESACEQLYCPANADMYGQSWRTTPVGNVASWLSTDVKRNSSTLNCASLNYDFTDRYCGVDNDNNAVWSKPLAYCKPAYLQWGPSLSGKMCNLTTSSLIFEMDTSSLGSSGLDACQTECLINSVHCDGLVYNNDAQTCHGFDWCDLITDSTGDSTFYYVPTVFPEWMAGTCAKGYSWFPSQALNAKGIPNSKCFNIFLWEFLTDPQGGAKSLSYFQAKDPSVLYNPYSGFLKFELLTSSNTLAVQKIVDDSTGVTIIVELRDFVDKHFNDNQLWVVLHGLLFDLDTQYIHVTRYFVTNLLLLIIAVMLAGLLFLIHPLTACVVLLVEVVMVIEVYGFVDWADLHMNGVLTLNMLVAIGLTMEFAAHIARAFMLASAKPGEKIGIPHALQGQIRMKKALREMFTPVTLTAITTFLGIAPIASASFPYFRDYYFLLYVMMILTGWVNGAVFQPVILSFLNPGTFSHENDRRSNAASRSGIRSTTAAVDTNQ</sequence>
<dbReference type="EMBL" id="ASPP01001486">
    <property type="protein sequence ID" value="ETO35599.1"/>
    <property type="molecule type" value="Genomic_DNA"/>
</dbReference>
<feature type="transmembrane region" description="Helical" evidence="7">
    <location>
        <begin position="850"/>
        <end position="872"/>
    </location>
</feature>
<dbReference type="InterPro" id="IPR001879">
    <property type="entry name" value="GPCR_2_extracellular_dom"/>
</dbReference>
<dbReference type="PANTHER" id="PTHR46022:SF1">
    <property type="entry name" value="PROTEIN PATCHED"/>
    <property type="match status" value="1"/>
</dbReference>
<evidence type="ECO:0000256" key="1">
    <source>
        <dbReference type="ARBA" id="ARBA00004141"/>
    </source>
</evidence>
<feature type="transmembrane region" description="Helical" evidence="7">
    <location>
        <begin position="901"/>
        <end position="924"/>
    </location>
</feature>
<comment type="subcellular location">
    <subcellularLocation>
        <location evidence="1">Membrane</location>
        <topology evidence="1">Multi-pass membrane protein</topology>
    </subcellularLocation>
</comment>
<dbReference type="AlphaFoldDB" id="X6PC11"/>
<evidence type="ECO:0000256" key="7">
    <source>
        <dbReference type="SAM" id="Phobius"/>
    </source>
</evidence>
<evidence type="ECO:0000256" key="4">
    <source>
        <dbReference type="ARBA" id="ARBA00023136"/>
    </source>
</evidence>
<protein>
    <recommendedName>
        <fullName evidence="8">G-protein coupled receptors family 2 profile 1 domain-containing protein</fullName>
    </recommendedName>
</protein>
<dbReference type="GO" id="GO:0005119">
    <property type="term" value="F:smoothened binding"/>
    <property type="evidence" value="ECO:0007669"/>
    <property type="project" value="TreeGrafter"/>
</dbReference>
<dbReference type="Gene3D" id="4.10.1240.10">
    <property type="entry name" value="GPCR, family 2, extracellular hormone receptor domain"/>
    <property type="match status" value="1"/>
</dbReference>
<keyword evidence="5" id="KW-0325">Glycoprotein</keyword>
<dbReference type="InterPro" id="IPR036445">
    <property type="entry name" value="GPCR_2_extracell_dom_sf"/>
</dbReference>
<evidence type="ECO:0000313" key="10">
    <source>
        <dbReference type="Proteomes" id="UP000023152"/>
    </source>
</evidence>
<evidence type="ECO:0000256" key="5">
    <source>
        <dbReference type="ARBA" id="ARBA00023180"/>
    </source>
</evidence>
<evidence type="ECO:0000259" key="8">
    <source>
        <dbReference type="PROSITE" id="PS50227"/>
    </source>
</evidence>
<dbReference type="GO" id="GO:0008158">
    <property type="term" value="F:hedgehog receptor activity"/>
    <property type="evidence" value="ECO:0007669"/>
    <property type="project" value="TreeGrafter"/>
</dbReference>
<organism evidence="9 10">
    <name type="scientific">Reticulomyxa filosa</name>
    <dbReference type="NCBI Taxonomy" id="46433"/>
    <lineage>
        <taxon>Eukaryota</taxon>
        <taxon>Sar</taxon>
        <taxon>Rhizaria</taxon>
        <taxon>Retaria</taxon>
        <taxon>Foraminifera</taxon>
        <taxon>Monothalamids</taxon>
        <taxon>Reticulomyxidae</taxon>
        <taxon>Reticulomyxa</taxon>
    </lineage>
</organism>
<evidence type="ECO:0000256" key="6">
    <source>
        <dbReference type="SAM" id="MobiDB-lite"/>
    </source>
</evidence>
<evidence type="ECO:0000256" key="2">
    <source>
        <dbReference type="ARBA" id="ARBA00022692"/>
    </source>
</evidence>
<name>X6PC11_RETFI</name>
<dbReference type="GO" id="GO:0004930">
    <property type="term" value="F:G protein-coupled receptor activity"/>
    <property type="evidence" value="ECO:0007669"/>
    <property type="project" value="InterPro"/>
</dbReference>
<accession>X6PC11</accession>
<feature type="transmembrane region" description="Helical" evidence="7">
    <location>
        <begin position="930"/>
        <end position="949"/>
    </location>
</feature>
<dbReference type="GO" id="GO:0097108">
    <property type="term" value="F:hedgehog family protein binding"/>
    <property type="evidence" value="ECO:0007669"/>
    <property type="project" value="TreeGrafter"/>
</dbReference>
<feature type="region of interest" description="Disordered" evidence="6">
    <location>
        <begin position="966"/>
        <end position="989"/>
    </location>
</feature>
<keyword evidence="10" id="KW-1185">Reference proteome</keyword>
<evidence type="ECO:0000256" key="3">
    <source>
        <dbReference type="ARBA" id="ARBA00022989"/>
    </source>
</evidence>
<feature type="transmembrane region" description="Helical" evidence="7">
    <location>
        <begin position="794"/>
        <end position="814"/>
    </location>
</feature>
<dbReference type="Proteomes" id="UP000023152">
    <property type="component" value="Unassembled WGS sequence"/>
</dbReference>
<reference evidence="9 10" key="1">
    <citation type="journal article" date="2013" name="Curr. Biol.">
        <title>The Genome of the Foraminiferan Reticulomyxa filosa.</title>
        <authorList>
            <person name="Glockner G."/>
            <person name="Hulsmann N."/>
            <person name="Schleicher M."/>
            <person name="Noegel A.A."/>
            <person name="Eichinger L."/>
            <person name="Gallinger C."/>
            <person name="Pawlowski J."/>
            <person name="Sierra R."/>
            <person name="Euteneuer U."/>
            <person name="Pillet L."/>
            <person name="Moustafa A."/>
            <person name="Platzer M."/>
            <person name="Groth M."/>
            <person name="Szafranski K."/>
            <person name="Schliwa M."/>
        </authorList>
    </citation>
    <scope>NUCLEOTIDE SEQUENCE [LARGE SCALE GENOMIC DNA]</scope>
</reference>
<dbReference type="PANTHER" id="PTHR46022">
    <property type="entry name" value="PROTEIN PATCHED"/>
    <property type="match status" value="1"/>
</dbReference>